<evidence type="ECO:0000256" key="3">
    <source>
        <dbReference type="RuleBase" id="RU000363"/>
    </source>
</evidence>
<dbReference type="InterPro" id="IPR020904">
    <property type="entry name" value="Sc_DH/Rdtase_CS"/>
</dbReference>
<dbReference type="Pfam" id="PF00106">
    <property type="entry name" value="adh_short"/>
    <property type="match status" value="1"/>
</dbReference>
<dbReference type="Gene3D" id="3.40.50.720">
    <property type="entry name" value="NAD(P)-binding Rossmann-like Domain"/>
    <property type="match status" value="1"/>
</dbReference>
<sequence length="272" mass="29756">MKSILITGSTDGIGKLAAKKLAREGHQIYIHGRNKEKIEGTIDEIRKESGSMKVFGAQADLSNLKKVKAFAEKTAFQLSKLDVLINNAGVFKTPHPHNIGELDIRFKVNYLAPYVLTREMLPLLKKSANSRIINLSSAAQAAVSTDALQGTISLTQQESYAQSKLALTTWSFDLAKKFKDVSVIAVNPGSLLNTKMVKEAYGNHWSPADKGANILFDLAVSPEFEGESGKYFDNDKGDPRGRFAEAHPDAYSEAKIEGLLKTTELVLSNQNS</sequence>
<dbReference type="PROSITE" id="PS00061">
    <property type="entry name" value="ADH_SHORT"/>
    <property type="match status" value="1"/>
</dbReference>
<comment type="caution">
    <text evidence="4">The sequence shown here is derived from an EMBL/GenBank/DDBJ whole genome shotgun (WGS) entry which is preliminary data.</text>
</comment>
<evidence type="ECO:0000313" key="5">
    <source>
        <dbReference type="Proteomes" id="UP000718451"/>
    </source>
</evidence>
<dbReference type="PRINTS" id="PR00081">
    <property type="entry name" value="GDHRDH"/>
</dbReference>
<name>A0ABX1GRZ5_9FLAO</name>
<protein>
    <submittedName>
        <fullName evidence="4">SDR family NAD(P)-dependent oxidoreductase</fullName>
    </submittedName>
</protein>
<dbReference type="EMBL" id="JAAWWL010000001">
    <property type="protein sequence ID" value="NKI31810.1"/>
    <property type="molecule type" value="Genomic_DNA"/>
</dbReference>
<dbReference type="RefSeq" id="WP_168551959.1">
    <property type="nucleotide sequence ID" value="NZ_JAAWWL010000001.1"/>
</dbReference>
<accession>A0ABX1GRZ5</accession>
<dbReference type="Proteomes" id="UP000718451">
    <property type="component" value="Unassembled WGS sequence"/>
</dbReference>
<dbReference type="PRINTS" id="PR00080">
    <property type="entry name" value="SDRFAMILY"/>
</dbReference>
<gene>
    <name evidence="4" type="ORF">HCU67_07610</name>
</gene>
<keyword evidence="2" id="KW-0560">Oxidoreductase</keyword>
<dbReference type="PANTHER" id="PTHR24320">
    <property type="entry name" value="RETINOL DEHYDROGENASE"/>
    <property type="match status" value="1"/>
</dbReference>
<dbReference type="InterPro" id="IPR002347">
    <property type="entry name" value="SDR_fam"/>
</dbReference>
<reference evidence="4 5" key="1">
    <citation type="submission" date="2020-04" db="EMBL/GenBank/DDBJ databases">
        <authorList>
            <person name="Yoon J."/>
        </authorList>
    </citation>
    <scope>NUCLEOTIDE SEQUENCE [LARGE SCALE GENOMIC DNA]</scope>
    <source>
        <strain evidence="4 5">DJ-13</strain>
    </source>
</reference>
<dbReference type="PANTHER" id="PTHR24320:SF148">
    <property type="entry name" value="NAD(P)-BINDING ROSSMANN-FOLD SUPERFAMILY PROTEIN"/>
    <property type="match status" value="1"/>
</dbReference>
<evidence type="ECO:0000256" key="2">
    <source>
        <dbReference type="ARBA" id="ARBA00023002"/>
    </source>
</evidence>
<proteinExistence type="inferred from homology"/>
<organism evidence="4 5">
    <name type="scientific">Croceivirga thetidis</name>
    <dbReference type="NCBI Taxonomy" id="2721623"/>
    <lineage>
        <taxon>Bacteria</taxon>
        <taxon>Pseudomonadati</taxon>
        <taxon>Bacteroidota</taxon>
        <taxon>Flavobacteriia</taxon>
        <taxon>Flavobacteriales</taxon>
        <taxon>Flavobacteriaceae</taxon>
        <taxon>Croceivirga</taxon>
    </lineage>
</organism>
<dbReference type="SUPFAM" id="SSF51735">
    <property type="entry name" value="NAD(P)-binding Rossmann-fold domains"/>
    <property type="match status" value="1"/>
</dbReference>
<dbReference type="InterPro" id="IPR036291">
    <property type="entry name" value="NAD(P)-bd_dom_sf"/>
</dbReference>
<comment type="similarity">
    <text evidence="1 3">Belongs to the short-chain dehydrogenases/reductases (SDR) family.</text>
</comment>
<evidence type="ECO:0000256" key="1">
    <source>
        <dbReference type="ARBA" id="ARBA00006484"/>
    </source>
</evidence>
<evidence type="ECO:0000313" key="4">
    <source>
        <dbReference type="EMBL" id="NKI31810.1"/>
    </source>
</evidence>
<keyword evidence="5" id="KW-1185">Reference proteome</keyword>